<organism evidence="2 3">
    <name type="scientific">Clostridium porci</name>
    <dbReference type="NCBI Taxonomy" id="2605778"/>
    <lineage>
        <taxon>Bacteria</taxon>
        <taxon>Bacillati</taxon>
        <taxon>Bacillota</taxon>
        <taxon>Clostridia</taxon>
        <taxon>Eubacteriales</taxon>
        <taxon>Clostridiaceae</taxon>
        <taxon>Clostridium</taxon>
    </lineage>
</organism>
<dbReference type="PANTHER" id="PTHR38462:SF1">
    <property type="entry name" value="YPRB RIBONUCLEASE H-LIKE DOMAIN-CONTAINING PROTEIN"/>
    <property type="match status" value="1"/>
</dbReference>
<dbReference type="SUPFAM" id="SSF53098">
    <property type="entry name" value="Ribonuclease H-like"/>
    <property type="match status" value="1"/>
</dbReference>
<dbReference type="GO" id="GO:0003676">
    <property type="term" value="F:nucleic acid binding"/>
    <property type="evidence" value="ECO:0007669"/>
    <property type="project" value="InterPro"/>
</dbReference>
<evidence type="ECO:0000259" key="1">
    <source>
        <dbReference type="Pfam" id="PF13482"/>
    </source>
</evidence>
<dbReference type="InterPro" id="IPR036397">
    <property type="entry name" value="RNaseH_sf"/>
</dbReference>
<keyword evidence="2" id="KW-0540">Nuclease</keyword>
<evidence type="ECO:0000313" key="3">
    <source>
        <dbReference type="Proteomes" id="UP000429958"/>
    </source>
</evidence>
<accession>A0A7X2TBS1</accession>
<dbReference type="RefSeq" id="WP_154471605.1">
    <property type="nucleotide sequence ID" value="NZ_VUMD01000004.1"/>
</dbReference>
<dbReference type="Gene3D" id="3.30.420.10">
    <property type="entry name" value="Ribonuclease H-like superfamily/Ribonuclease H"/>
    <property type="match status" value="1"/>
</dbReference>
<evidence type="ECO:0000313" key="2">
    <source>
        <dbReference type="EMBL" id="MSS36112.1"/>
    </source>
</evidence>
<dbReference type="EMBL" id="VUMD01000004">
    <property type="protein sequence ID" value="MSS36112.1"/>
    <property type="molecule type" value="Genomic_DNA"/>
</dbReference>
<dbReference type="Pfam" id="PF13482">
    <property type="entry name" value="RNase_H_2"/>
    <property type="match status" value="1"/>
</dbReference>
<dbReference type="AlphaFoldDB" id="A0A7X2TBS1"/>
<comment type="caution">
    <text evidence="2">The sequence shown here is derived from an EMBL/GenBank/DDBJ whole genome shotgun (WGS) entry which is preliminary data.</text>
</comment>
<keyword evidence="2" id="KW-0269">Exonuclease</keyword>
<keyword evidence="2" id="KW-0378">Hydrolase</keyword>
<dbReference type="InterPro" id="IPR012337">
    <property type="entry name" value="RNaseH-like_sf"/>
</dbReference>
<name>A0A7X2TBS1_9CLOT</name>
<reference evidence="2 3" key="1">
    <citation type="submission" date="2019-08" db="EMBL/GenBank/DDBJ databases">
        <title>In-depth cultivation of the pig gut microbiome towards novel bacterial diversity and tailored functional studies.</title>
        <authorList>
            <person name="Wylensek D."/>
            <person name="Hitch T.C.A."/>
            <person name="Clavel T."/>
        </authorList>
    </citation>
    <scope>NUCLEOTIDE SEQUENCE [LARGE SCALE GENOMIC DNA]</scope>
    <source>
        <strain evidence="2 3">WCA-389-WT-23D1</strain>
    </source>
</reference>
<gene>
    <name evidence="2" type="ORF">FYJ39_05855</name>
</gene>
<dbReference type="Proteomes" id="UP000429958">
    <property type="component" value="Unassembled WGS sequence"/>
</dbReference>
<dbReference type="InterPro" id="IPR038720">
    <property type="entry name" value="YprB_RNase_H-like_dom"/>
</dbReference>
<protein>
    <submittedName>
        <fullName evidence="2">Exonuclease</fullName>
    </submittedName>
</protein>
<sequence length="368" mass="42673">MITIKRPVDLPDTYPLERIGPLKELLFFDIETTGFSGDTSQLYLIGCTYHDGFGWKLIQWFADTRDSEGQLLEAFFTFMERFKVLVHFNGDGFDIPYLLKRCKHLGLNYNFDKITSLDLYKKIKPYRKLLGLENMKQKSIEAFLGVSREDKYSGGQLIDVYREYLMTRQTLLYDLLILHNEDDLRGMPSILPILSYPDLMESPFSLLSQQACSCENNQGTDCAFLNLVWKSPYTVPVQLSYDCYPVSLELHQDTLTCNIALYQGELKYFYPNYKDYYYLPLEDAAIHKSVGAYVDKNARRKATAKTCYTRKQGLFLPQFGSLWAPALREDYKASLTYTQYSPELLSDTDCADTYARQLLSYVSEKNRL</sequence>
<dbReference type="GO" id="GO:0004527">
    <property type="term" value="F:exonuclease activity"/>
    <property type="evidence" value="ECO:0007669"/>
    <property type="project" value="UniProtKB-KW"/>
</dbReference>
<feature type="domain" description="YprB ribonuclease H-like" evidence="1">
    <location>
        <begin position="26"/>
        <end position="190"/>
    </location>
</feature>
<proteinExistence type="predicted"/>
<dbReference type="PANTHER" id="PTHR38462">
    <property type="entry name" value="EXONUCLEASE-LIKE PROTEIN"/>
    <property type="match status" value="1"/>
</dbReference>
<keyword evidence="3" id="KW-1185">Reference proteome</keyword>